<keyword evidence="4" id="KW-1185">Reference proteome</keyword>
<dbReference type="PROSITE" id="PS50296">
    <property type="entry name" value="SUI1"/>
    <property type="match status" value="1"/>
</dbReference>
<dbReference type="GO" id="GO:0003743">
    <property type="term" value="F:translation initiation factor activity"/>
    <property type="evidence" value="ECO:0007669"/>
    <property type="project" value="InterPro"/>
</dbReference>
<organism evidence="3 4">
    <name type="scientific">Triparma verrucosa</name>
    <dbReference type="NCBI Taxonomy" id="1606542"/>
    <lineage>
        <taxon>Eukaryota</taxon>
        <taxon>Sar</taxon>
        <taxon>Stramenopiles</taxon>
        <taxon>Ochrophyta</taxon>
        <taxon>Bolidophyceae</taxon>
        <taxon>Parmales</taxon>
        <taxon>Triparmaceae</taxon>
        <taxon>Triparma</taxon>
    </lineage>
</organism>
<feature type="compositionally biased region" description="Polar residues" evidence="1">
    <location>
        <begin position="160"/>
        <end position="173"/>
    </location>
</feature>
<dbReference type="PANTHER" id="PTHR12217:SF4">
    <property type="entry name" value="EUKARYOTIC TRANSLATION INITIATION FACTOR 2D"/>
    <property type="match status" value="1"/>
</dbReference>
<protein>
    <recommendedName>
        <fullName evidence="2">SUI1 domain-containing protein</fullName>
    </recommendedName>
</protein>
<feature type="region of interest" description="Disordered" evidence="1">
    <location>
        <begin position="148"/>
        <end position="178"/>
    </location>
</feature>
<name>A0A9W7FLQ8_9STRA</name>
<comment type="caution">
    <text evidence="3">The sequence shown here is derived from an EMBL/GenBank/DDBJ whole genome shotgun (WGS) entry which is preliminary data.</text>
</comment>
<dbReference type="GO" id="GO:0001731">
    <property type="term" value="P:formation of translation preinitiation complex"/>
    <property type="evidence" value="ECO:0007669"/>
    <property type="project" value="InterPro"/>
</dbReference>
<dbReference type="InterPro" id="IPR039757">
    <property type="entry name" value="EIF2D"/>
</dbReference>
<feature type="domain" description="SUI1" evidence="2">
    <location>
        <begin position="512"/>
        <end position="583"/>
    </location>
</feature>
<sequence length="616" mass="67212">MFSRPSSLPSAPSVPVSGKGLKTLFKTCRSMPEDLVRAYLKELSQKSTLTASRKIDRDLQLLLTTMSPSPTRPIILLSTFNKSSTAIPTVYSVMSLLLSSSPSSLTLPIAVTNSFVESKIKNGAKKLYKGGIHRFVVPSDPSTVEAVGSPYISPDGIPDSSPQDSTKDSTQALPPSLTPGSACLVVSRGMLVATGVIDENMEVVIWSTFDDVLWKAYCEDLETDCVVMEDWEEEDECEEEEEEEEEEEDTNMEGENPDEVDPNLPPPPPSVEESGPDPTQLLYDTMLNIAAYSSNATLKLPMLTSTLYSSHVLPLLVERSGAFHIKDTAWKKFGVFLAETNFVTLKEKSPGVIEVTKVDRSHPDIRSHKRENPSILPAALEASGGSQADSNQTIVRKVELYVFSKELKEVAQIKPEEITATASTVERRGTEYLTKSEVTAFLKPVVEASATNGVVTVTPALAIYGLDLNSTMKQKPLVDAILKKLKPAHAIAKSSNNCTSVVVLKHGGARPAIIRCQRRGGNKYITKIEELKQYVAHLDVTMQAIVEEIKSKLSCSVTIGEADTVVIGGKLHREVYEILTKDKTKYNCEHGGLTGEGGWRLGKELVKVETQKGIKG</sequence>
<feature type="compositionally biased region" description="Acidic residues" evidence="1">
    <location>
        <begin position="231"/>
        <end position="261"/>
    </location>
</feature>
<accession>A0A9W7FLQ8</accession>
<dbReference type="SUPFAM" id="SSF55159">
    <property type="entry name" value="eIF1-like"/>
    <property type="match status" value="1"/>
</dbReference>
<dbReference type="InterPro" id="IPR036877">
    <property type="entry name" value="SUI1_dom_sf"/>
</dbReference>
<gene>
    <name evidence="3" type="ORF">TrVE_jg6057</name>
</gene>
<dbReference type="InterPro" id="IPR057429">
    <property type="entry name" value="WH_eIF2D"/>
</dbReference>
<dbReference type="PANTHER" id="PTHR12217">
    <property type="entry name" value="EUKARYOTIC TRANSLATION INITIATION FACTOR 2D"/>
    <property type="match status" value="1"/>
</dbReference>
<evidence type="ECO:0000313" key="4">
    <source>
        <dbReference type="Proteomes" id="UP001165160"/>
    </source>
</evidence>
<dbReference type="EMBL" id="BRXX01000508">
    <property type="protein sequence ID" value="GMI14934.1"/>
    <property type="molecule type" value="Genomic_DNA"/>
</dbReference>
<dbReference type="Gene3D" id="3.30.780.10">
    <property type="entry name" value="SUI1-like domain"/>
    <property type="match status" value="1"/>
</dbReference>
<evidence type="ECO:0000313" key="3">
    <source>
        <dbReference type="EMBL" id="GMI14934.1"/>
    </source>
</evidence>
<dbReference type="Pfam" id="PF25304">
    <property type="entry name" value="WHD_eIF2D"/>
    <property type="match status" value="1"/>
</dbReference>
<reference evidence="4" key="1">
    <citation type="journal article" date="2023" name="Commun. Biol.">
        <title>Genome analysis of Parmales, the sister group of diatoms, reveals the evolutionary specialization of diatoms from phago-mixotrophs to photoautotrophs.</title>
        <authorList>
            <person name="Ban H."/>
            <person name="Sato S."/>
            <person name="Yoshikawa S."/>
            <person name="Yamada K."/>
            <person name="Nakamura Y."/>
            <person name="Ichinomiya M."/>
            <person name="Sato N."/>
            <person name="Blanc-Mathieu R."/>
            <person name="Endo H."/>
            <person name="Kuwata A."/>
            <person name="Ogata H."/>
        </authorList>
    </citation>
    <scope>NUCLEOTIDE SEQUENCE [LARGE SCALE GENOMIC DNA]</scope>
    <source>
        <strain evidence="4">NIES 3699</strain>
    </source>
</reference>
<dbReference type="AlphaFoldDB" id="A0A9W7FLQ8"/>
<proteinExistence type="predicted"/>
<dbReference type="InterPro" id="IPR001950">
    <property type="entry name" value="SUI1"/>
</dbReference>
<feature type="region of interest" description="Disordered" evidence="1">
    <location>
        <begin position="231"/>
        <end position="280"/>
    </location>
</feature>
<evidence type="ECO:0000256" key="1">
    <source>
        <dbReference type="SAM" id="MobiDB-lite"/>
    </source>
</evidence>
<dbReference type="Proteomes" id="UP001165160">
    <property type="component" value="Unassembled WGS sequence"/>
</dbReference>
<evidence type="ECO:0000259" key="2">
    <source>
        <dbReference type="PROSITE" id="PS50296"/>
    </source>
</evidence>
<dbReference type="Pfam" id="PF01253">
    <property type="entry name" value="SUI1"/>
    <property type="match status" value="1"/>
</dbReference>